<comment type="caution">
    <text evidence="2">The sequence shown here is derived from an EMBL/GenBank/DDBJ whole genome shotgun (WGS) entry which is preliminary data.</text>
</comment>
<evidence type="ECO:0000256" key="1">
    <source>
        <dbReference type="SAM" id="MobiDB-lite"/>
    </source>
</evidence>
<feature type="compositionally biased region" description="Polar residues" evidence="1">
    <location>
        <begin position="20"/>
        <end position="30"/>
    </location>
</feature>
<feature type="region of interest" description="Disordered" evidence="1">
    <location>
        <begin position="1"/>
        <end position="189"/>
    </location>
</feature>
<reference evidence="2" key="2">
    <citation type="submission" date="2020-11" db="EMBL/GenBank/DDBJ databases">
        <authorList>
            <person name="McCartney M.A."/>
            <person name="Auch B."/>
            <person name="Kono T."/>
            <person name="Mallez S."/>
            <person name="Becker A."/>
            <person name="Gohl D.M."/>
            <person name="Silverstein K.A.T."/>
            <person name="Koren S."/>
            <person name="Bechman K.B."/>
            <person name="Herman A."/>
            <person name="Abrahante J.E."/>
            <person name="Garbe J."/>
        </authorList>
    </citation>
    <scope>NUCLEOTIDE SEQUENCE</scope>
    <source>
        <strain evidence="2">Duluth1</strain>
        <tissue evidence="2">Whole animal</tissue>
    </source>
</reference>
<feature type="compositionally biased region" description="Basic and acidic residues" evidence="1">
    <location>
        <begin position="1"/>
        <end position="19"/>
    </location>
</feature>
<evidence type="ECO:0000313" key="3">
    <source>
        <dbReference type="Proteomes" id="UP000828390"/>
    </source>
</evidence>
<dbReference type="Proteomes" id="UP000828390">
    <property type="component" value="Unassembled WGS sequence"/>
</dbReference>
<evidence type="ECO:0000313" key="2">
    <source>
        <dbReference type="EMBL" id="KAH3873509.1"/>
    </source>
</evidence>
<name>A0A9D4RM63_DREPO</name>
<gene>
    <name evidence="2" type="ORF">DPMN_036746</name>
</gene>
<accession>A0A9D4RM63</accession>
<feature type="compositionally biased region" description="Basic and acidic residues" evidence="1">
    <location>
        <begin position="48"/>
        <end position="92"/>
    </location>
</feature>
<feature type="compositionally biased region" description="Basic residues" evidence="1">
    <location>
        <begin position="120"/>
        <end position="147"/>
    </location>
</feature>
<dbReference type="AlphaFoldDB" id="A0A9D4RM63"/>
<reference evidence="2" key="1">
    <citation type="journal article" date="2019" name="bioRxiv">
        <title>The Genome of the Zebra Mussel, Dreissena polymorpha: A Resource for Invasive Species Research.</title>
        <authorList>
            <person name="McCartney M.A."/>
            <person name="Auch B."/>
            <person name="Kono T."/>
            <person name="Mallez S."/>
            <person name="Zhang Y."/>
            <person name="Obille A."/>
            <person name="Becker A."/>
            <person name="Abrahante J.E."/>
            <person name="Garbe J."/>
            <person name="Badalamenti J.P."/>
            <person name="Herman A."/>
            <person name="Mangelson H."/>
            <person name="Liachko I."/>
            <person name="Sullivan S."/>
            <person name="Sone E.D."/>
            <person name="Koren S."/>
            <person name="Silverstein K.A.T."/>
            <person name="Beckman K.B."/>
            <person name="Gohl D.M."/>
        </authorList>
    </citation>
    <scope>NUCLEOTIDE SEQUENCE</scope>
    <source>
        <strain evidence="2">Duluth1</strain>
        <tissue evidence="2">Whole animal</tissue>
    </source>
</reference>
<proteinExistence type="predicted"/>
<organism evidence="2 3">
    <name type="scientific">Dreissena polymorpha</name>
    <name type="common">Zebra mussel</name>
    <name type="synonym">Mytilus polymorpha</name>
    <dbReference type="NCBI Taxonomy" id="45954"/>
    <lineage>
        <taxon>Eukaryota</taxon>
        <taxon>Metazoa</taxon>
        <taxon>Spiralia</taxon>
        <taxon>Lophotrochozoa</taxon>
        <taxon>Mollusca</taxon>
        <taxon>Bivalvia</taxon>
        <taxon>Autobranchia</taxon>
        <taxon>Heteroconchia</taxon>
        <taxon>Euheterodonta</taxon>
        <taxon>Imparidentia</taxon>
        <taxon>Neoheterodontei</taxon>
        <taxon>Myida</taxon>
        <taxon>Dreissenoidea</taxon>
        <taxon>Dreissenidae</taxon>
        <taxon>Dreissena</taxon>
    </lineage>
</organism>
<dbReference type="EMBL" id="JAIWYP010000002">
    <property type="protein sequence ID" value="KAH3873509.1"/>
    <property type="molecule type" value="Genomic_DNA"/>
</dbReference>
<feature type="region of interest" description="Disordered" evidence="1">
    <location>
        <begin position="231"/>
        <end position="250"/>
    </location>
</feature>
<feature type="compositionally biased region" description="Basic and acidic residues" evidence="1">
    <location>
        <begin position="101"/>
        <end position="119"/>
    </location>
</feature>
<protein>
    <submittedName>
        <fullName evidence="2">Uncharacterized protein</fullName>
    </submittedName>
</protein>
<sequence length="250" mass="29281">MQRYAQTDKDTHRQTKTRTDNGQTVRNTDGYTDANGKTDARTNTWAHGHRDGRTDRETYRKTDRQTNRRYSRTNENKETRTDGHTDGYTDGRRNRKKARHIDRQTTDRRTTDTHTDEKKDRHRKKKHRKRDRRTDRRKYGRTDRRTHKPIDPIPSPKADSSDSSHPVGLKSPQESASSHPRVDNDPMSHTITYTHHTMAHLVIVDLQWLEVTRGHPGGDMNRLEVTLGWQESASSHPRVTSSHFRSTMTQ</sequence>
<keyword evidence="3" id="KW-1185">Reference proteome</keyword>